<feature type="transmembrane region" description="Helical" evidence="22">
    <location>
        <begin position="863"/>
        <end position="884"/>
    </location>
</feature>
<keyword evidence="14" id="KW-1071">Ligand-gated ion channel</keyword>
<evidence type="ECO:0000256" key="8">
    <source>
        <dbReference type="ARBA" id="ARBA00023018"/>
    </source>
</evidence>
<dbReference type="InterPro" id="IPR023395">
    <property type="entry name" value="MCP_dom_sf"/>
</dbReference>
<keyword evidence="10 21" id="KW-0472">Membrane</keyword>
<dbReference type="PANTHER" id="PTHR18966">
    <property type="entry name" value="IONOTROPIC GLUTAMATE RECEPTOR"/>
    <property type="match status" value="1"/>
</dbReference>
<dbReference type="FunFam" id="3.40.190.10:FF:000001">
    <property type="entry name" value="Glutamate receptor ionotropic, kainate 2"/>
    <property type="match status" value="1"/>
</dbReference>
<evidence type="ECO:0000256" key="12">
    <source>
        <dbReference type="ARBA" id="ARBA00023180"/>
    </source>
</evidence>
<evidence type="ECO:0000256" key="16">
    <source>
        <dbReference type="ARBA" id="ARBA00034104"/>
    </source>
</evidence>
<keyword evidence="15" id="KW-0407">Ion channel</keyword>
<evidence type="ECO:0000256" key="11">
    <source>
        <dbReference type="ARBA" id="ARBA00023170"/>
    </source>
</evidence>
<evidence type="ECO:0000256" key="7">
    <source>
        <dbReference type="ARBA" id="ARBA00022989"/>
    </source>
</evidence>
<dbReference type="Gene3D" id="1.50.40.10">
    <property type="entry name" value="Mitochondrial carrier domain"/>
    <property type="match status" value="1"/>
</dbReference>
<evidence type="ECO:0000256" key="21">
    <source>
        <dbReference type="PROSITE-ProRule" id="PRU00282"/>
    </source>
</evidence>
<keyword evidence="7 22" id="KW-1133">Transmembrane helix</keyword>
<keyword evidence="4" id="KW-1003">Cell membrane</keyword>
<dbReference type="PRINTS" id="PR00177">
    <property type="entry name" value="NMDARECEPTOR"/>
</dbReference>
<evidence type="ECO:0000256" key="15">
    <source>
        <dbReference type="ARBA" id="ARBA00023303"/>
    </source>
</evidence>
<dbReference type="SUPFAM" id="SSF103506">
    <property type="entry name" value="Mitochondrial carrier"/>
    <property type="match status" value="1"/>
</dbReference>
<keyword evidence="11" id="KW-0675">Receptor</keyword>
<evidence type="ECO:0000256" key="18">
    <source>
        <dbReference type="PIRSR" id="PIRSR601508-1"/>
    </source>
</evidence>
<evidence type="ECO:0000256" key="17">
    <source>
        <dbReference type="ARBA" id="ARBA00072754"/>
    </source>
</evidence>
<keyword evidence="5 21" id="KW-0812">Transmembrane</keyword>
<dbReference type="SMART" id="SM00918">
    <property type="entry name" value="Lig_chan-Glu_bd"/>
    <property type="match status" value="1"/>
</dbReference>
<keyword evidence="3" id="KW-0813">Transport</keyword>
<proteinExistence type="inferred from homology"/>
<dbReference type="Gene3D" id="3.40.190.10">
    <property type="entry name" value="Periplasmic binding protein-like II"/>
    <property type="match status" value="2"/>
</dbReference>
<evidence type="ECO:0000256" key="20">
    <source>
        <dbReference type="PIRSR" id="PIRSR601508-3"/>
    </source>
</evidence>
<dbReference type="InterPro" id="IPR001828">
    <property type="entry name" value="ANF_lig-bd_rcpt"/>
</dbReference>
<evidence type="ECO:0000256" key="5">
    <source>
        <dbReference type="ARBA" id="ARBA00022692"/>
    </source>
</evidence>
<feature type="binding site" evidence="18">
    <location>
        <position position="741"/>
    </location>
    <ligand>
        <name>L-glutamate</name>
        <dbReference type="ChEBI" id="CHEBI:29985"/>
    </ligand>
</feature>
<feature type="binding site" evidence="18">
    <location>
        <position position="912"/>
    </location>
    <ligand>
        <name>L-glutamate</name>
        <dbReference type="ChEBI" id="CHEBI:29985"/>
    </ligand>
</feature>
<dbReference type="FunFam" id="3.40.190.10:FF:000060">
    <property type="entry name" value="Glutamate receptor ionotropic, kainate 1"/>
    <property type="match status" value="1"/>
</dbReference>
<evidence type="ECO:0000256" key="13">
    <source>
        <dbReference type="ARBA" id="ARBA00023257"/>
    </source>
</evidence>
<evidence type="ECO:0000313" key="26">
    <source>
        <dbReference type="Proteomes" id="UP000759131"/>
    </source>
</evidence>
<dbReference type="Pfam" id="PF00060">
    <property type="entry name" value="Lig_chan"/>
    <property type="match status" value="1"/>
</dbReference>
<keyword evidence="12" id="KW-0325">Glycoprotein</keyword>
<feature type="site" description="Interaction with the cone snail toxin Con-ikot-ikot" evidence="19">
    <location>
        <position position="1007"/>
    </location>
</feature>
<dbReference type="EMBL" id="OC856108">
    <property type="protein sequence ID" value="CAD7623218.1"/>
    <property type="molecule type" value="Genomic_DNA"/>
</dbReference>
<dbReference type="InterPro" id="IPR015683">
    <property type="entry name" value="Ionotropic_Glu_rcpt"/>
</dbReference>
<evidence type="ECO:0000256" key="2">
    <source>
        <dbReference type="ARBA" id="ARBA00008685"/>
    </source>
</evidence>
<evidence type="ECO:0000256" key="10">
    <source>
        <dbReference type="ARBA" id="ARBA00023136"/>
    </source>
</evidence>
<dbReference type="SUPFAM" id="SSF53822">
    <property type="entry name" value="Periplasmic binding protein-like I"/>
    <property type="match status" value="1"/>
</dbReference>
<dbReference type="PROSITE" id="PS50920">
    <property type="entry name" value="SOLCAR"/>
    <property type="match status" value="3"/>
</dbReference>
<dbReference type="InterPro" id="IPR018108">
    <property type="entry name" value="MCP_transmembrane"/>
</dbReference>
<dbReference type="SMART" id="SM00079">
    <property type="entry name" value="PBPe"/>
    <property type="match status" value="1"/>
</dbReference>
<evidence type="ECO:0000256" key="19">
    <source>
        <dbReference type="PIRSR" id="PIRSR601508-2"/>
    </source>
</evidence>
<keyword evidence="8" id="KW-0770">Synapse</keyword>
<feature type="disulfide bond" evidence="20">
    <location>
        <begin position="973"/>
        <end position="1028"/>
    </location>
</feature>
<dbReference type="Gene3D" id="3.40.50.2300">
    <property type="match status" value="2"/>
</dbReference>
<keyword evidence="20" id="KW-1015">Disulfide bond</keyword>
<feature type="transmembrane region" description="Helical" evidence="22">
    <location>
        <begin position="1046"/>
        <end position="1073"/>
    </location>
</feature>
<feature type="repeat" description="Solcar" evidence="21">
    <location>
        <begin position="1"/>
        <end position="73"/>
    </location>
</feature>
<dbReference type="Gene3D" id="1.10.287.70">
    <property type="match status" value="1"/>
</dbReference>
<reference evidence="25" key="1">
    <citation type="submission" date="2020-11" db="EMBL/GenBank/DDBJ databases">
        <authorList>
            <person name="Tran Van P."/>
        </authorList>
    </citation>
    <scope>NUCLEOTIDE SEQUENCE</scope>
</reference>
<comment type="similarity">
    <text evidence="1">Belongs to the mitochondrial carrier (TC 2.A.29) family.</text>
</comment>
<evidence type="ECO:0000256" key="3">
    <source>
        <dbReference type="ARBA" id="ARBA00022448"/>
    </source>
</evidence>
<evidence type="ECO:0000313" key="25">
    <source>
        <dbReference type="EMBL" id="CAD7623218.1"/>
    </source>
</evidence>
<feature type="transmembrane region" description="Helical" evidence="22">
    <location>
        <begin position="786"/>
        <end position="805"/>
    </location>
</feature>
<dbReference type="OrthoDB" id="5984008at2759"/>
<gene>
    <name evidence="25" type="ORF">OSB1V03_LOCUS3677</name>
</gene>
<feature type="domain" description="Ionotropic glutamate receptor L-glutamate and glycine-binding" evidence="24">
    <location>
        <begin position="665"/>
        <end position="730"/>
    </location>
</feature>
<feature type="binding site" evidence="18">
    <location>
        <position position="961"/>
    </location>
    <ligand>
        <name>L-glutamate</name>
        <dbReference type="ChEBI" id="CHEBI:29985"/>
    </ligand>
</feature>
<dbReference type="InterPro" id="IPR001508">
    <property type="entry name" value="Iono_Glu_rcpt_met"/>
</dbReference>
<feature type="binding site" evidence="18">
    <location>
        <position position="913"/>
    </location>
    <ligand>
        <name>L-glutamate</name>
        <dbReference type="ChEBI" id="CHEBI:29985"/>
    </ligand>
</feature>
<dbReference type="InterPro" id="IPR019594">
    <property type="entry name" value="Glu/Gly-bd"/>
</dbReference>
<keyword evidence="13" id="KW-0628">Postsynaptic cell membrane</keyword>
<evidence type="ECO:0000256" key="9">
    <source>
        <dbReference type="ARBA" id="ARBA00023065"/>
    </source>
</evidence>
<keyword evidence="6" id="KW-0732">Signal</keyword>
<accession>A0A7R9PWU0</accession>
<organism evidence="25">
    <name type="scientific">Medioppia subpectinata</name>
    <dbReference type="NCBI Taxonomy" id="1979941"/>
    <lineage>
        <taxon>Eukaryota</taxon>
        <taxon>Metazoa</taxon>
        <taxon>Ecdysozoa</taxon>
        <taxon>Arthropoda</taxon>
        <taxon>Chelicerata</taxon>
        <taxon>Arachnida</taxon>
        <taxon>Acari</taxon>
        <taxon>Acariformes</taxon>
        <taxon>Sarcoptiformes</taxon>
        <taxon>Oribatida</taxon>
        <taxon>Brachypylina</taxon>
        <taxon>Oppioidea</taxon>
        <taxon>Oppiidae</taxon>
        <taxon>Medioppia</taxon>
    </lineage>
</organism>
<dbReference type="InterPro" id="IPR028082">
    <property type="entry name" value="Peripla_BP_I"/>
</dbReference>
<dbReference type="Pfam" id="PF00153">
    <property type="entry name" value="Mito_carr"/>
    <property type="match status" value="3"/>
</dbReference>
<feature type="binding site" evidence="18">
    <location>
        <position position="746"/>
    </location>
    <ligand>
        <name>L-glutamate</name>
        <dbReference type="ChEBI" id="CHEBI:29985"/>
    </ligand>
</feature>
<sequence>MAGCVGGAAGVLVGHPLDTIKVVMQTSAKRLSMKSVLADQSVFSLYRGICAPLTGLTAINAVVFGVYGSLIKKMDEPSLLWQASAGCAAGVSQTLISCPIELIKTRAQLRSMPVMTCLRETVRKEGGIRALYRGFGATLARDAPAFAIYFSCYELLFKTSPKSDTPSTLWLLFAGGTAGAVSWLASYPIDVVKSRLQADTTYTSMRQCIQKSLTEEGINVFVRGVTPTLVRAFPTNAATFAVVTWTLWSYEYYYCDGYNAKSGGLFEHGDDAVELAFRYAVDRINADNRVLPHTRLIAQVERLEKCDSFQASKRVCSLLQEGVAAVFGPQSVETSAHVQSTCDVLHMPHMETRWDFKFDPPSNHSINLFPHPIALGNAFRDLIKLKNWKSFAILYEENEGKSLVRVQEILKDPELREKRIVVRQFPGATGEYRTTFKELHKMGIRNIIIDVPRDNIHKVLKHAQQVDMLSDYHNYFFTSLDVHTVDLEDYQYGGTNISGFNLVDETSKEYLEITREWQNSPPRYPNWKTESIEQITKTEVGLVYDAVRLFAKALHDLDQTQAISVRPISCETEEPWLFGNAVTNYMRMINIDGITSHIRFDSSGSRTDFRLRLLELTREGLKHVGDWTPHEKVIFMTNYTKAMTEGYKETLKNKTLTVVTIPGNPYCMEKERKEGEDITEKQYQGYCIDLIDEISKVLGFRYTIKLVEDGVHGRKNARGEWNGMIKELIEGKADIAVADLTITYEREAAVDFTMPFMSLGIGILYKKHKKEPPKLFSFMSPLAMDVWVYLITSFLGVTLFLFFVARFSPYEWVNPHPCVKEPEELKNNFSMKNTLWFTIGCLMQQGCDIMPRSLSTRVLAASWWFFILILVSSYTANLAAFLTVERMVNPIESAEDLSKQTKIPYGCVKSGSTEAFFRNSNFSTYARMWSFMESTRPSVFVESNAKGVERVKKGDYAYLMESTSIEYIVERECDLFQVGALLDSKGYGIATPPDSPYRSIMSDAILKLQEDGKLHMLKERWWSGKGKCGGGKETQKVQGSASELGLANVGGVFVVLAAGSCIAIIICIGEFIWKMKNIPRNERDHICVELLREIKYVICCYGNTRPIRKVHDVDGGAVQPGNGLPFMPLTGYQDMNKDVYS</sequence>
<feature type="domain" description="Ionotropic glutamate receptor C-terminal" evidence="23">
    <location>
        <begin position="655"/>
        <end position="1024"/>
    </location>
</feature>
<evidence type="ECO:0000256" key="4">
    <source>
        <dbReference type="ARBA" id="ARBA00022475"/>
    </source>
</evidence>
<dbReference type="EMBL" id="CAJPIZ010001533">
    <property type="protein sequence ID" value="CAG2103648.1"/>
    <property type="molecule type" value="Genomic_DNA"/>
</dbReference>
<comment type="subcellular location">
    <subcellularLocation>
        <location evidence="16">Postsynaptic cell membrane</location>
        <topology evidence="16">Multi-pass membrane protein</topology>
    </subcellularLocation>
</comment>
<keyword evidence="26" id="KW-1185">Reference proteome</keyword>
<dbReference type="SUPFAM" id="SSF53850">
    <property type="entry name" value="Periplasmic binding protein-like II"/>
    <property type="match status" value="1"/>
</dbReference>
<evidence type="ECO:0000259" key="23">
    <source>
        <dbReference type="SMART" id="SM00079"/>
    </source>
</evidence>
<name>A0A7R9PWU0_9ACAR</name>
<dbReference type="FunFam" id="1.10.287.70:FF:000064">
    <property type="entry name" value="Glutamate receptor ionotropic, kainate"/>
    <property type="match status" value="1"/>
</dbReference>
<dbReference type="Pfam" id="PF01094">
    <property type="entry name" value="ANF_receptor"/>
    <property type="match status" value="1"/>
</dbReference>
<dbReference type="AlphaFoldDB" id="A0A7R9PWU0"/>
<dbReference type="GO" id="GO:0008328">
    <property type="term" value="C:ionotropic glutamate receptor complex"/>
    <property type="evidence" value="ECO:0007669"/>
    <property type="project" value="UniProtKB-ARBA"/>
</dbReference>
<evidence type="ECO:0000259" key="24">
    <source>
        <dbReference type="SMART" id="SM00918"/>
    </source>
</evidence>
<dbReference type="GO" id="GO:0045211">
    <property type="term" value="C:postsynaptic membrane"/>
    <property type="evidence" value="ECO:0007669"/>
    <property type="project" value="UniProtKB-SubCell"/>
</dbReference>
<dbReference type="CDD" id="cd06382">
    <property type="entry name" value="PBP1_iGluR_Kainate"/>
    <property type="match status" value="1"/>
</dbReference>
<feature type="repeat" description="Solcar" evidence="21">
    <location>
        <begin position="77"/>
        <end position="159"/>
    </location>
</feature>
<feature type="repeat" description="Solcar" evidence="21">
    <location>
        <begin position="166"/>
        <end position="249"/>
    </location>
</feature>
<dbReference type="Proteomes" id="UP000759131">
    <property type="component" value="Unassembled WGS sequence"/>
</dbReference>
<evidence type="ECO:0000256" key="22">
    <source>
        <dbReference type="SAM" id="Phobius"/>
    </source>
</evidence>
<dbReference type="GO" id="GO:0004970">
    <property type="term" value="F:glutamate-gated receptor activity"/>
    <property type="evidence" value="ECO:0007669"/>
    <property type="project" value="UniProtKB-ARBA"/>
</dbReference>
<evidence type="ECO:0000256" key="14">
    <source>
        <dbReference type="ARBA" id="ARBA00023286"/>
    </source>
</evidence>
<comment type="similarity">
    <text evidence="2">Belongs to the glutamate-gated ion channel (TC 1.A.10.1) family.</text>
</comment>
<dbReference type="InterPro" id="IPR001320">
    <property type="entry name" value="Iontro_rcpt_C"/>
</dbReference>
<evidence type="ECO:0000256" key="6">
    <source>
        <dbReference type="ARBA" id="ARBA00022729"/>
    </source>
</evidence>
<keyword evidence="9" id="KW-0406">Ion transport</keyword>
<feature type="site" description="Crucial to convey clamshell closure to channel opening" evidence="19">
    <location>
        <position position="891"/>
    </location>
</feature>
<dbReference type="Pfam" id="PF10613">
    <property type="entry name" value="Lig_chan-Glu_bd"/>
    <property type="match status" value="1"/>
</dbReference>
<feature type="site" description="Interaction with the cone snail toxin Con-ikot-ikot" evidence="19">
    <location>
        <position position="918"/>
    </location>
</feature>
<evidence type="ECO:0000256" key="1">
    <source>
        <dbReference type="ARBA" id="ARBA00006375"/>
    </source>
</evidence>
<protein>
    <recommendedName>
        <fullName evidence="17">Glutamate receptor 1</fullName>
    </recommendedName>
</protein>